<dbReference type="STRING" id="217031.ABB05_02680"/>
<dbReference type="InterPro" id="IPR013022">
    <property type="entry name" value="Xyl_isomerase-like_TIM-brl"/>
</dbReference>
<dbReference type="EMBL" id="LDJR01000014">
    <property type="protein sequence ID" value="OAK75268.1"/>
    <property type="molecule type" value="Genomic_DNA"/>
</dbReference>
<dbReference type="Proteomes" id="UP000077881">
    <property type="component" value="Unassembled WGS sequence"/>
</dbReference>
<proteinExistence type="predicted"/>
<gene>
    <name evidence="2" type="ORF">ABB05_02680</name>
</gene>
<dbReference type="InterPro" id="IPR036237">
    <property type="entry name" value="Xyl_isomerase-like_sf"/>
</dbReference>
<evidence type="ECO:0000313" key="3">
    <source>
        <dbReference type="Proteomes" id="UP000077881"/>
    </source>
</evidence>
<accession>A0A178A872</accession>
<keyword evidence="3" id="KW-1185">Reference proteome</keyword>
<dbReference type="OrthoDB" id="9814946at2"/>
<dbReference type="SUPFAM" id="SSF51658">
    <property type="entry name" value="Xylose isomerase-like"/>
    <property type="match status" value="1"/>
</dbReference>
<dbReference type="PANTHER" id="PTHR12110">
    <property type="entry name" value="HYDROXYPYRUVATE ISOMERASE"/>
    <property type="match status" value="1"/>
</dbReference>
<organism evidence="2 3">
    <name type="scientific">Lederbergia galactosidilytica</name>
    <dbReference type="NCBI Taxonomy" id="217031"/>
    <lineage>
        <taxon>Bacteria</taxon>
        <taxon>Bacillati</taxon>
        <taxon>Bacillota</taxon>
        <taxon>Bacilli</taxon>
        <taxon>Bacillales</taxon>
        <taxon>Bacillaceae</taxon>
        <taxon>Lederbergia</taxon>
    </lineage>
</organism>
<dbReference type="PATRIC" id="fig|217031.6.peg.583"/>
<evidence type="ECO:0000313" key="2">
    <source>
        <dbReference type="EMBL" id="OAK75268.1"/>
    </source>
</evidence>
<dbReference type="Pfam" id="PF01261">
    <property type="entry name" value="AP_endonuc_2"/>
    <property type="match status" value="1"/>
</dbReference>
<dbReference type="AlphaFoldDB" id="A0A178A872"/>
<comment type="caution">
    <text evidence="2">The sequence shown here is derived from an EMBL/GenBank/DDBJ whole genome shotgun (WGS) entry which is preliminary data.</text>
</comment>
<name>A0A178A872_9BACI</name>
<sequence length="294" mass="32745">MQTEFGCCLIIGSFVPQSNGDNSIKGKVTQLQEGLDLLAENGYDFAELTVQFLTQLTDEEFQQAKKVIQQSPLDIPVCNSFIPPQLKVVGPTVSFADLDTYLELAMKRVHEIGGKQIVFGSGGARNIPEEFSTAEAYEQITQFLSRCETYGAKYGITIAIEPLNKAESNIINTVKEAISLAEEVNLPHIKVLADSYHMDLENESFTFLTQGIKDGWISHVHISDRNRRFPGELNEEESMDFSKLFLVLQEAKYKGRISAECNAASLVEVSAQSLQFVKNTWFAQEEGLTNVQSD</sequence>
<reference evidence="2 3" key="1">
    <citation type="submission" date="2015-05" db="EMBL/GenBank/DDBJ databases">
        <title>Comparison of genome.</title>
        <authorList>
            <person name="Zheng Z."/>
            <person name="Sun M."/>
        </authorList>
    </citation>
    <scope>NUCLEOTIDE SEQUENCE [LARGE SCALE GENOMIC DNA]</scope>
    <source>
        <strain evidence="2 3">G25-74</strain>
    </source>
</reference>
<feature type="domain" description="Xylose isomerase-like TIM barrel" evidence="1">
    <location>
        <begin position="35"/>
        <end position="278"/>
    </location>
</feature>
<dbReference type="RefSeq" id="WP_057987840.1">
    <property type="nucleotide sequence ID" value="NZ_LDJR01000014.1"/>
</dbReference>
<dbReference type="InterPro" id="IPR050312">
    <property type="entry name" value="IolE/XylAMocC-like"/>
</dbReference>
<protein>
    <recommendedName>
        <fullName evidence="1">Xylose isomerase-like TIM barrel domain-containing protein</fullName>
    </recommendedName>
</protein>
<dbReference type="Gene3D" id="3.20.20.150">
    <property type="entry name" value="Divalent-metal-dependent TIM barrel enzymes"/>
    <property type="match status" value="1"/>
</dbReference>
<evidence type="ECO:0000259" key="1">
    <source>
        <dbReference type="Pfam" id="PF01261"/>
    </source>
</evidence>